<dbReference type="SUPFAM" id="SSF47473">
    <property type="entry name" value="EF-hand"/>
    <property type="match status" value="1"/>
</dbReference>
<dbReference type="InterPro" id="IPR001683">
    <property type="entry name" value="PX_dom"/>
</dbReference>
<evidence type="ECO:0000256" key="11">
    <source>
        <dbReference type="SAM" id="MobiDB-lite"/>
    </source>
</evidence>
<dbReference type="InterPro" id="IPR027267">
    <property type="entry name" value="AH/BAR_dom_sf"/>
</dbReference>
<evidence type="ECO:0000256" key="10">
    <source>
        <dbReference type="ARBA" id="ARBA00072009"/>
    </source>
</evidence>
<keyword evidence="7" id="KW-0963">Cytoplasm</keyword>
<dbReference type="GO" id="GO:0005768">
    <property type="term" value="C:endosome"/>
    <property type="evidence" value="ECO:0007669"/>
    <property type="project" value="TreeGrafter"/>
</dbReference>
<dbReference type="CDD" id="cd06866">
    <property type="entry name" value="PX_SNX8_Mvp1p_like"/>
    <property type="match status" value="1"/>
</dbReference>
<dbReference type="InterPro" id="IPR035704">
    <property type="entry name" value="SNX8/Mvp1_PX"/>
</dbReference>
<comment type="similarity">
    <text evidence="4">Belongs to the sorting nexin family.</text>
</comment>
<gene>
    <name evidence="13" type="ORF">DM01DRAFT_1332619</name>
</gene>
<dbReference type="InterPro" id="IPR011992">
    <property type="entry name" value="EF-hand-dom_pair"/>
</dbReference>
<dbReference type="SUPFAM" id="SSF64268">
    <property type="entry name" value="PX domain"/>
    <property type="match status" value="1"/>
</dbReference>
<accession>A0A1X2GSK7</accession>
<dbReference type="PROSITE" id="PS50195">
    <property type="entry name" value="PX"/>
    <property type="match status" value="1"/>
</dbReference>
<evidence type="ECO:0000256" key="6">
    <source>
        <dbReference type="ARBA" id="ARBA00022448"/>
    </source>
</evidence>
<dbReference type="EMBL" id="MCGT01000004">
    <property type="protein sequence ID" value="ORX60462.1"/>
    <property type="molecule type" value="Genomic_DNA"/>
</dbReference>
<dbReference type="OrthoDB" id="10064318at2759"/>
<protein>
    <recommendedName>
        <fullName evidence="5">Sorting nexin MVP1</fullName>
    </recommendedName>
    <alternativeName>
        <fullName evidence="10">Sorting nexin mvp1</fullName>
    </alternativeName>
</protein>
<proteinExistence type="inferred from homology"/>
<evidence type="ECO:0000256" key="1">
    <source>
        <dbReference type="ARBA" id="ARBA00002474"/>
    </source>
</evidence>
<dbReference type="InterPro" id="IPR045734">
    <property type="entry name" value="Snx8_BAR_dom"/>
</dbReference>
<evidence type="ECO:0000259" key="12">
    <source>
        <dbReference type="PROSITE" id="PS50195"/>
    </source>
</evidence>
<sequence>MAPRTAAMVLAGITLPDAYGSLFIDVQRSGRVSLTALYRLLEQAHLSAMDIDKITQIVVPNGTSYVTRSEFNTALALIYCAQNGIDISLNALYHHRESLGVPNLTSVTPTSRIPNPLHSDIDDSLTTNASSPLVSPTGSSSTATMLTSNTSHDTNTAKPKLDTRTWFKNVEEIKVTIAPEREGFIFKHVNYIIESQKRSSIVLRRFSDFWWLMEVLNRRYPFRMLPNLPPKKLGGRDSAFLEKRRKGLSRFINAVVRHPILRSDAVVTKFLTEPTELAPWRKQHPPSLDEEFQRKQYNMDDIRAMLPNDLHDQIEKTGTGVAAAITHYINLCYIMERTIRRMHGQATDYVRYSIALNSLAESEHRYHASECRQCQLVVQGYEKVAKHMQKESSILDQQVGLSTDGVLENLKRVRDLLVSFRELMMRKERLSSNDSSDNLTKRIAATKAKLNQNKGVPGMEAEVDKLTTSLQSDEQELKDHTHRQMFIHYCIWSEMTYLHKQQTHVSTLYRQYVKEMVAFSKKRYENWHELEAPVFDMPVEMDAFE</sequence>
<feature type="region of interest" description="Disordered" evidence="11">
    <location>
        <begin position="128"/>
        <end position="158"/>
    </location>
</feature>
<evidence type="ECO:0000256" key="8">
    <source>
        <dbReference type="ARBA" id="ARBA00022927"/>
    </source>
</evidence>
<dbReference type="FunFam" id="3.30.1520.10:FF:000042">
    <property type="entry name" value="Sorting nexin mvp1"/>
    <property type="match status" value="1"/>
</dbReference>
<feature type="domain" description="PX" evidence="12">
    <location>
        <begin position="169"/>
        <end position="277"/>
    </location>
</feature>
<name>A0A1X2GSK7_9FUNG</name>
<dbReference type="Gene3D" id="1.20.1270.60">
    <property type="entry name" value="Arfaptin homology (AH) domain/BAR domain"/>
    <property type="match status" value="1"/>
</dbReference>
<dbReference type="SMART" id="SM00312">
    <property type="entry name" value="PX"/>
    <property type="match status" value="1"/>
</dbReference>
<evidence type="ECO:0000256" key="5">
    <source>
        <dbReference type="ARBA" id="ARBA00014268"/>
    </source>
</evidence>
<dbReference type="STRING" id="101127.A0A1X2GSK7"/>
<feature type="compositionally biased region" description="Polar residues" evidence="11">
    <location>
        <begin position="143"/>
        <end position="157"/>
    </location>
</feature>
<comment type="function">
    <text evidence="1">Required for vacuolar protein sorting.</text>
</comment>
<evidence type="ECO:0000313" key="14">
    <source>
        <dbReference type="Proteomes" id="UP000242146"/>
    </source>
</evidence>
<organism evidence="13 14">
    <name type="scientific">Hesseltinella vesiculosa</name>
    <dbReference type="NCBI Taxonomy" id="101127"/>
    <lineage>
        <taxon>Eukaryota</taxon>
        <taxon>Fungi</taxon>
        <taxon>Fungi incertae sedis</taxon>
        <taxon>Mucoromycota</taxon>
        <taxon>Mucoromycotina</taxon>
        <taxon>Mucoromycetes</taxon>
        <taxon>Mucorales</taxon>
        <taxon>Cunninghamellaceae</taxon>
        <taxon>Hesseltinella</taxon>
    </lineage>
</organism>
<dbReference type="InterPro" id="IPR028662">
    <property type="entry name" value="SNX8/Mvp1"/>
</dbReference>
<dbReference type="GO" id="GO:0042147">
    <property type="term" value="P:retrograde transport, endosome to Golgi"/>
    <property type="evidence" value="ECO:0007669"/>
    <property type="project" value="InterPro"/>
</dbReference>
<dbReference type="GO" id="GO:0006623">
    <property type="term" value="P:protein targeting to vacuole"/>
    <property type="evidence" value="ECO:0007669"/>
    <property type="project" value="TreeGrafter"/>
</dbReference>
<keyword evidence="6" id="KW-0813">Transport</keyword>
<dbReference type="Gene3D" id="1.10.238.10">
    <property type="entry name" value="EF-hand"/>
    <property type="match status" value="1"/>
</dbReference>
<evidence type="ECO:0000256" key="3">
    <source>
        <dbReference type="ARBA" id="ARBA00004496"/>
    </source>
</evidence>
<evidence type="ECO:0000256" key="9">
    <source>
        <dbReference type="ARBA" id="ARBA00023136"/>
    </source>
</evidence>
<evidence type="ECO:0000256" key="4">
    <source>
        <dbReference type="ARBA" id="ARBA00010883"/>
    </source>
</evidence>
<keyword evidence="8" id="KW-0653">Protein transport</keyword>
<dbReference type="PANTHER" id="PTHR47554">
    <property type="entry name" value="SORTING NEXIN MVP1"/>
    <property type="match status" value="1"/>
</dbReference>
<comment type="caution">
    <text evidence="13">The sequence shown here is derived from an EMBL/GenBank/DDBJ whole genome shotgun (WGS) entry which is preliminary data.</text>
</comment>
<dbReference type="Proteomes" id="UP000242146">
    <property type="component" value="Unassembled WGS sequence"/>
</dbReference>
<dbReference type="PANTHER" id="PTHR47554:SF1">
    <property type="entry name" value="SORTING NEXIN MVP1"/>
    <property type="match status" value="1"/>
</dbReference>
<keyword evidence="14" id="KW-1185">Reference proteome</keyword>
<dbReference type="Gene3D" id="3.30.1520.10">
    <property type="entry name" value="Phox-like domain"/>
    <property type="match status" value="1"/>
</dbReference>
<reference evidence="13 14" key="1">
    <citation type="submission" date="2016-07" db="EMBL/GenBank/DDBJ databases">
        <title>Pervasive Adenine N6-methylation of Active Genes in Fungi.</title>
        <authorList>
            <consortium name="DOE Joint Genome Institute"/>
            <person name="Mondo S.J."/>
            <person name="Dannebaum R.O."/>
            <person name="Kuo R.C."/>
            <person name="Labutti K."/>
            <person name="Haridas S."/>
            <person name="Kuo A."/>
            <person name="Salamov A."/>
            <person name="Ahrendt S.R."/>
            <person name="Lipzen A."/>
            <person name="Sullivan W."/>
            <person name="Andreopoulos W.B."/>
            <person name="Clum A."/>
            <person name="Lindquist E."/>
            <person name="Daum C."/>
            <person name="Ramamoorthy G.K."/>
            <person name="Gryganskyi A."/>
            <person name="Culley D."/>
            <person name="Magnuson J.K."/>
            <person name="James T.Y."/>
            <person name="O'Malley M.A."/>
            <person name="Stajich J.E."/>
            <person name="Spatafora J.W."/>
            <person name="Visel A."/>
            <person name="Grigoriev I.V."/>
        </authorList>
    </citation>
    <scope>NUCLEOTIDE SEQUENCE [LARGE SCALE GENOMIC DNA]</scope>
    <source>
        <strain evidence="13 14">NRRL 3301</strain>
    </source>
</reference>
<feature type="compositionally biased region" description="Low complexity" evidence="11">
    <location>
        <begin position="130"/>
        <end position="142"/>
    </location>
</feature>
<evidence type="ECO:0000256" key="7">
    <source>
        <dbReference type="ARBA" id="ARBA00022490"/>
    </source>
</evidence>
<comment type="subcellular location">
    <subcellularLocation>
        <location evidence="3">Cytoplasm</location>
    </subcellularLocation>
    <subcellularLocation>
        <location evidence="2">Membrane</location>
        <topology evidence="2">Peripheral membrane protein</topology>
        <orientation evidence="2">Cytoplasmic side</orientation>
    </subcellularLocation>
</comment>
<evidence type="ECO:0000313" key="13">
    <source>
        <dbReference type="EMBL" id="ORX60462.1"/>
    </source>
</evidence>
<keyword evidence="9" id="KW-0472">Membrane</keyword>
<evidence type="ECO:0000256" key="2">
    <source>
        <dbReference type="ARBA" id="ARBA00004287"/>
    </source>
</evidence>
<dbReference type="AlphaFoldDB" id="A0A1X2GSK7"/>
<dbReference type="Pfam" id="PF00787">
    <property type="entry name" value="PX"/>
    <property type="match status" value="1"/>
</dbReference>
<dbReference type="Pfam" id="PF19566">
    <property type="entry name" value="Snx8_BAR_dom"/>
    <property type="match status" value="1"/>
</dbReference>
<dbReference type="InterPro" id="IPR036871">
    <property type="entry name" value="PX_dom_sf"/>
</dbReference>
<dbReference type="GO" id="GO:0016020">
    <property type="term" value="C:membrane"/>
    <property type="evidence" value="ECO:0007669"/>
    <property type="project" value="UniProtKB-SubCell"/>
</dbReference>
<dbReference type="GO" id="GO:0032266">
    <property type="term" value="F:phosphatidylinositol-3-phosphate binding"/>
    <property type="evidence" value="ECO:0007669"/>
    <property type="project" value="TreeGrafter"/>
</dbReference>
<dbReference type="GO" id="GO:0005829">
    <property type="term" value="C:cytosol"/>
    <property type="evidence" value="ECO:0007669"/>
    <property type="project" value="GOC"/>
</dbReference>